<feature type="compositionally biased region" description="Low complexity" evidence="2">
    <location>
        <begin position="905"/>
        <end position="936"/>
    </location>
</feature>
<reference evidence="3" key="1">
    <citation type="journal article" date="2020" name="bioRxiv">
        <title>Comparative genomics of Chlamydomonas.</title>
        <authorList>
            <person name="Craig R.J."/>
            <person name="Hasan A.R."/>
            <person name="Ness R.W."/>
            <person name="Keightley P.D."/>
        </authorList>
    </citation>
    <scope>NUCLEOTIDE SEQUENCE</scope>
    <source>
        <strain evidence="3">CCAP 11/173</strain>
    </source>
</reference>
<feature type="compositionally biased region" description="Pro residues" evidence="2">
    <location>
        <begin position="1372"/>
        <end position="1382"/>
    </location>
</feature>
<feature type="region of interest" description="Disordered" evidence="2">
    <location>
        <begin position="630"/>
        <end position="663"/>
    </location>
</feature>
<feature type="compositionally biased region" description="Low complexity" evidence="2">
    <location>
        <begin position="775"/>
        <end position="811"/>
    </location>
</feature>
<name>A0A836B744_9CHLO</name>
<dbReference type="EMBL" id="JAEHOD010000014">
    <property type="protein sequence ID" value="KAG2449423.1"/>
    <property type="molecule type" value="Genomic_DNA"/>
</dbReference>
<feature type="region of interest" description="Disordered" evidence="2">
    <location>
        <begin position="1284"/>
        <end position="1326"/>
    </location>
</feature>
<sequence length="1608" mass="157374">MSLEYCLELREVRGAPQNSWLVLEVIVRTPRLLTTVRRKYASKPFHASKARGVVVQWLRPSAATKGKPPQALVRLKLLAGQGASLLGDAGDVAAAALSSCSELHKSSAADVVLLQQGTDAPAVPAAACAQGAGEVLQCACVQLQVPPQAIAPPAPGEDVGAGGIHGATQPLELDLELYYVVRPATVTLAGAAVAAPGEAGVAGTAEGHAGLAAGGGHAPAAWGETAGGSAVPPTPSSTAKKRTWLSALGFSRSGNAADSARSAGSHAIAAPGPTGAAVAGGAAAAAMDLHNASSAAGAGLTGAWSLTSSLPTPAGAPAPSGTTAAAGVMGSFGRAELPSGRWQGSRPSLPSAISSAGRGPTTFAAAAAAVMSATGMSPSPALQPLHPREAAGPSAPGPRLLTAPGGSGSMWSDVGDGATPTTAGGGLTATSSSIACGSTPLATATPMALSSRPSTLPPESQTSQQLLQPPKRRRLGDLFARLFGTSNHGLGGSHAAAANGNGGSRGRAAGADGAASASAAGAAASAGAAGAHATLGTTTTTASASAAGASPHSTGGSLRRHPSLTNLALLVPPSPCLGDVYRIQDNALASEAGVQVGFGSGFMTSAFQQAPAAIQAASASGAAAAAARLPSGPLQHSGGSGRAAPVPMQIQPSTSASLPGLESPGAYAGELSPAYRLPPGSLAVEPPTGGLAAASLASPAGAAVAAAAAQTRAIPGTGAAEDVMMQQAAAADDAAGVAGALPHLPQPSPMAASPGAPPGGCFLFWRYGSATARKQQQQQQTQQQTLTEQLQLSQEQPACEASPAAAMGRAAGLHSGPASSSGGIGRNPAQLRTIGRPVGRAGSASATPTHSHAGQQQQQQHYLDQHGAGSSRGGSAGGAVPPGFASTSVGGEAGTGGIGRRASLSAGASTMAGSEAAGTTGAAAAPSPEAEAAATAPPHPLEAEVHRVMGWVTGQTGAGGMDEDVRVSAISQCQFLLDCLHNPDMAWLVPDSLLQLKHEVGFPFDSGVPIAGAPGWYRLVIQPMQLPQPPQLPQHQLPSPRPDEGPQQQPHAGGAAATDKDGHAALAVPAVTRPMSLSGGCLGADGAGAQQPEVLKVRWSSIDQRAAGGANACAAIALEVALWCLAAMQRWRAATSAAAGGAGGSAGSGQHERRGSGSGGGGGAAAAAFGANGRTGSFEHHTSNGRGAAGGGSHSRGLLPVLSRSQRERIASASGIDMDAMSGTALEEAIRTGTAVWTGLLATSPAARVASSTGDFDLEHMLQLGGYGERLRLAEYIAATLIQPPPGAEGGGGGGGGGAHGRRTSRESAGWDREEAGSRRLSRDGPGSAAAAAAAAATGSVGGDAVAVMAAAAAAGSGGAAGAGAGSASRPSPQPPTSPSPPLLQGSLMFPTSLPLTPPSAAHHDSPGGMPGAKQPAGQRATPGSEAREAPGTGGSVPGSHSRPPRPPRPPPLLMSASPDGASHHVPHPPSMPPYRVSQNGVPYFASLVRSLQQGVYVLGVHGHFTTLWLRPGGQVHVIDSLGARLAADCPLGFIAEFDCPADFLRFFLARHGVRGQAAAADADDISGGNLAALVEVHRLELTAAGAGTAVGGGVGAGAAGAGVNHRH</sequence>
<proteinExistence type="predicted"/>
<dbReference type="Proteomes" id="UP000613740">
    <property type="component" value="Unassembled WGS sequence"/>
</dbReference>
<evidence type="ECO:0000313" key="4">
    <source>
        <dbReference type="Proteomes" id="UP000613740"/>
    </source>
</evidence>
<dbReference type="PANTHER" id="PTHR13037:SF24">
    <property type="entry name" value="POLYCOMB PROTEIN PCL-RELATED"/>
    <property type="match status" value="1"/>
</dbReference>
<feature type="region of interest" description="Disordered" evidence="2">
    <location>
        <begin position="335"/>
        <end position="356"/>
    </location>
</feature>
<feature type="compositionally biased region" description="Low complexity" evidence="2">
    <location>
        <begin position="1165"/>
        <end position="1176"/>
    </location>
</feature>
<feature type="region of interest" description="Disordered" evidence="2">
    <location>
        <begin position="1027"/>
        <end position="1060"/>
    </location>
</feature>
<dbReference type="PANTHER" id="PTHR13037">
    <property type="entry name" value="FORMIN"/>
    <property type="match status" value="1"/>
</dbReference>
<gene>
    <name evidence="3" type="ORF">HYH02_005570</name>
</gene>
<accession>A0A836B744</accession>
<feature type="region of interest" description="Disordered" evidence="2">
    <location>
        <begin position="444"/>
        <end position="471"/>
    </location>
</feature>
<feature type="compositionally biased region" description="Basic and acidic residues" evidence="2">
    <location>
        <begin position="1304"/>
        <end position="1323"/>
    </location>
</feature>
<feature type="region of interest" description="Disordered" evidence="2">
    <location>
        <begin position="775"/>
        <end position="937"/>
    </location>
</feature>
<protein>
    <submittedName>
        <fullName evidence="3">Uncharacterized protein</fullName>
    </submittedName>
</protein>
<evidence type="ECO:0000313" key="3">
    <source>
        <dbReference type="EMBL" id="KAG2449423.1"/>
    </source>
</evidence>
<feature type="region of interest" description="Disordered" evidence="2">
    <location>
        <begin position="490"/>
        <end position="511"/>
    </location>
</feature>
<keyword evidence="4" id="KW-1185">Reference proteome</keyword>
<organism evidence="3 4">
    <name type="scientific">Chlamydomonas schloesseri</name>
    <dbReference type="NCBI Taxonomy" id="2026947"/>
    <lineage>
        <taxon>Eukaryota</taxon>
        <taxon>Viridiplantae</taxon>
        <taxon>Chlorophyta</taxon>
        <taxon>core chlorophytes</taxon>
        <taxon>Chlorophyceae</taxon>
        <taxon>CS clade</taxon>
        <taxon>Chlamydomonadales</taxon>
        <taxon>Chlamydomonadaceae</taxon>
        <taxon>Chlamydomonas</taxon>
    </lineage>
</organism>
<feature type="compositionally biased region" description="Polar residues" evidence="2">
    <location>
        <begin position="451"/>
        <end position="467"/>
    </location>
</feature>
<feature type="compositionally biased region" description="Gly residues" evidence="2">
    <location>
        <begin position="1288"/>
        <end position="1299"/>
    </location>
</feature>
<feature type="region of interest" description="Disordered" evidence="2">
    <location>
        <begin position="1357"/>
        <end position="1474"/>
    </location>
</feature>
<feature type="compositionally biased region" description="Polar residues" evidence="2">
    <location>
        <begin position="844"/>
        <end position="854"/>
    </location>
</feature>
<dbReference type="OrthoDB" id="548777at2759"/>
<evidence type="ECO:0000256" key="1">
    <source>
        <dbReference type="ARBA" id="ARBA00022581"/>
    </source>
</evidence>
<evidence type="ECO:0000256" key="2">
    <source>
        <dbReference type="SAM" id="MobiDB-lite"/>
    </source>
</evidence>
<comment type="caution">
    <text evidence="3">The sequence shown here is derived from an EMBL/GenBank/DDBJ whole genome shotgun (WGS) entry which is preliminary data.</text>
</comment>
<feature type="compositionally biased region" description="Low complexity" evidence="2">
    <location>
        <begin position="1045"/>
        <end position="1057"/>
    </location>
</feature>
<keyword evidence="1" id="KW-0945">Host-virus interaction</keyword>
<feature type="region of interest" description="Disordered" evidence="2">
    <location>
        <begin position="375"/>
        <end position="426"/>
    </location>
</feature>
<feature type="compositionally biased region" description="Polar residues" evidence="2">
    <location>
        <begin position="345"/>
        <end position="354"/>
    </location>
</feature>
<feature type="compositionally biased region" description="Low complexity" evidence="2">
    <location>
        <begin position="415"/>
        <end position="426"/>
    </location>
</feature>
<feature type="region of interest" description="Disordered" evidence="2">
    <location>
        <begin position="1138"/>
        <end position="1198"/>
    </location>
</feature>